<dbReference type="PROSITE" id="PS50858">
    <property type="entry name" value="BSD"/>
    <property type="match status" value="1"/>
</dbReference>
<sequence length="936" mass="104146">MPYDNEQVLCHSNIGYNSDSKPVSFIADTKTYENKEKPLDSTALNADGIVKEKQNGVMRDIKGNDGDSDPLCLENTRDGWPASKLDSSMHVNEFGNGNEKEFRDFVTSNSHSSKKMDSLQGSVFYLDKSVMECDLPELVVCYKENTYHVVKDICIDEGVPTQDKFLFESDMNEKNNCNFLPSCKLVEEKQDVPISSPEDQSGKNIDNGCDFNEKLDADTCRQDESNKGNQCDFEDFMMKRKVKDEEMKTIPDDLSKELFTLGELLSMTELSTVTSKTMSSEGKSDAIEQQSIQSSSEKEVNVNPPSVLVAEESNNNTEAMLDAPGLISAAGESDNGKEDAIPISTSQVSLSEESTKNTLSNEVSDDNRLETESITFNFDSSAPTNSKDECHPNLNCELPETGTTPKLEDTADQPIPNILQRGTGETSFSASGPVTGLISYSGPIAYSGSLSLRSDSSTTSTRSFAFPVLQSEWNSSPVRMAKADRRHYRKHREAKGVHLSDLPTLPRKLRVTEELVTFKPNGAQHSIPNTKLQKEDVSGGKANEKEDHEGGRKGTRAQQWVEGPDISQYFTMDYSHGFALTNPDLTRVVHLVMVNESSNRDSCVDFVISEKLGCEEEQRIKDPSDLRKMEDFWKRAKSFAEEAAKKSQTLTVPNKFSDLVAETAKKSKELALEASKKADELKTAALKQADQIHIQNLSKSITDIIPPQLSSKSISDIIPPQLSSLSITSPASSSSDPPPISESELRKFGLTDDLRDFVRGFTSNTFRNFPSPTEDEPEPSDATTIPSNVRKDLSEWQERHATLVLTTVKEIKKLRYELCPRVMKERKFWRIYFTLVSTHVAPYEKQYMEEVKQRAEEAKEDNSKQTPVKTEAPESDLKRKTSSAEQDLDTFLLGDFEDSDGGGDDNDADGSFGDDFDKIENSDVEDEKKNASGTKD</sequence>
<reference evidence="3 4" key="1">
    <citation type="submission" date="2013-09" db="EMBL/GenBank/DDBJ databases">
        <title>Corchorus capsularis genome sequencing.</title>
        <authorList>
            <person name="Alam M."/>
            <person name="Haque M.S."/>
            <person name="Islam M.S."/>
            <person name="Emdad E.M."/>
            <person name="Islam M.M."/>
            <person name="Ahmed B."/>
            <person name="Halim A."/>
            <person name="Hossen Q.M.M."/>
            <person name="Hossain M.Z."/>
            <person name="Ahmed R."/>
            <person name="Khan M.M."/>
            <person name="Islam R."/>
            <person name="Rashid M.M."/>
            <person name="Khan S.A."/>
            <person name="Rahman M.S."/>
            <person name="Alam M."/>
        </authorList>
    </citation>
    <scope>NUCLEOTIDE SEQUENCE [LARGE SCALE GENOMIC DNA]</scope>
    <source>
        <strain evidence="4">cv. CVL-1</strain>
        <tissue evidence="3">Whole seedling</tissue>
    </source>
</reference>
<dbReference type="GO" id="GO:0009786">
    <property type="term" value="P:regulation of asymmetric cell division"/>
    <property type="evidence" value="ECO:0007669"/>
    <property type="project" value="InterPro"/>
</dbReference>
<dbReference type="PANTHER" id="PTHR33914:SF2">
    <property type="entry name" value="OS02G0582100 PROTEIN"/>
    <property type="match status" value="1"/>
</dbReference>
<comment type="caution">
    <text evidence="3">The sequence shown here is derived from an EMBL/GenBank/DDBJ whole genome shotgun (WGS) entry which is preliminary data.</text>
</comment>
<evidence type="ECO:0000313" key="4">
    <source>
        <dbReference type="Proteomes" id="UP000188268"/>
    </source>
</evidence>
<feature type="compositionally biased region" description="Basic and acidic residues" evidence="1">
    <location>
        <begin position="532"/>
        <end position="552"/>
    </location>
</feature>
<dbReference type="InterPro" id="IPR035925">
    <property type="entry name" value="BSD_dom_sf"/>
</dbReference>
<feature type="compositionally biased region" description="Polar residues" evidence="1">
    <location>
        <begin position="372"/>
        <end position="385"/>
    </location>
</feature>
<dbReference type="EMBL" id="AWWV01008067">
    <property type="protein sequence ID" value="OMO93615.1"/>
    <property type="molecule type" value="Genomic_DNA"/>
</dbReference>
<dbReference type="PANTHER" id="PTHR33914">
    <property type="entry name" value="18S PRE-RIBOSOMAL ASSEMBLY PROTEIN GAR2-LIKE PROTEIN"/>
    <property type="match status" value="1"/>
</dbReference>
<feature type="compositionally biased region" description="Acidic residues" evidence="1">
    <location>
        <begin position="895"/>
        <end position="914"/>
    </location>
</feature>
<dbReference type="Proteomes" id="UP000188268">
    <property type="component" value="Unassembled WGS sequence"/>
</dbReference>
<accession>A0A1R3JFL9</accession>
<organism evidence="3 4">
    <name type="scientific">Corchorus capsularis</name>
    <name type="common">Jute</name>
    <dbReference type="NCBI Taxonomy" id="210143"/>
    <lineage>
        <taxon>Eukaryota</taxon>
        <taxon>Viridiplantae</taxon>
        <taxon>Streptophyta</taxon>
        <taxon>Embryophyta</taxon>
        <taxon>Tracheophyta</taxon>
        <taxon>Spermatophyta</taxon>
        <taxon>Magnoliopsida</taxon>
        <taxon>eudicotyledons</taxon>
        <taxon>Gunneridae</taxon>
        <taxon>Pentapetalae</taxon>
        <taxon>rosids</taxon>
        <taxon>malvids</taxon>
        <taxon>Malvales</taxon>
        <taxon>Malvaceae</taxon>
        <taxon>Grewioideae</taxon>
        <taxon>Apeibeae</taxon>
        <taxon>Corchorus</taxon>
    </lineage>
</organism>
<dbReference type="InterPro" id="IPR005607">
    <property type="entry name" value="BSD_dom"/>
</dbReference>
<feature type="compositionally biased region" description="Low complexity" evidence="1">
    <location>
        <begin position="725"/>
        <end position="735"/>
    </location>
</feature>
<dbReference type="Gene3D" id="1.10.3970.10">
    <property type="entry name" value="BSD domain"/>
    <property type="match status" value="1"/>
</dbReference>
<dbReference type="SMART" id="SM00751">
    <property type="entry name" value="BSD"/>
    <property type="match status" value="1"/>
</dbReference>
<evidence type="ECO:0000313" key="3">
    <source>
        <dbReference type="EMBL" id="OMO93615.1"/>
    </source>
</evidence>
<feature type="region of interest" description="Disordered" evidence="1">
    <location>
        <begin position="725"/>
        <end position="745"/>
    </location>
</feature>
<dbReference type="Gramene" id="OMO93615">
    <property type="protein sequence ID" value="OMO93615"/>
    <property type="gene ID" value="CCACVL1_06430"/>
</dbReference>
<feature type="region of interest" description="Disordered" evidence="1">
    <location>
        <begin position="521"/>
        <end position="558"/>
    </location>
</feature>
<dbReference type="AlphaFoldDB" id="A0A1R3JFL9"/>
<feature type="region of interest" description="Disordered" evidence="1">
    <location>
        <begin position="328"/>
        <end position="412"/>
    </location>
</feature>
<evidence type="ECO:0000259" key="2">
    <source>
        <dbReference type="PROSITE" id="PS50858"/>
    </source>
</evidence>
<feature type="compositionally biased region" description="Basic and acidic residues" evidence="1">
    <location>
        <begin position="854"/>
        <end position="863"/>
    </location>
</feature>
<name>A0A1R3JFL9_COCAP</name>
<feature type="domain" description="BSD" evidence="2">
    <location>
        <begin position="795"/>
        <end position="840"/>
    </location>
</feature>
<gene>
    <name evidence="3" type="ORF">CCACVL1_06430</name>
</gene>
<protein>
    <recommendedName>
        <fullName evidence="2">BSD domain-containing protein</fullName>
    </recommendedName>
</protein>
<feature type="compositionally biased region" description="Basic and acidic residues" evidence="1">
    <location>
        <begin position="915"/>
        <end position="936"/>
    </location>
</feature>
<feature type="region of interest" description="Disordered" evidence="1">
    <location>
        <begin position="275"/>
        <end position="303"/>
    </location>
</feature>
<proteinExistence type="predicted"/>
<dbReference type="SUPFAM" id="SSF140383">
    <property type="entry name" value="BSD domain-like"/>
    <property type="match status" value="1"/>
</dbReference>
<evidence type="ECO:0000256" key="1">
    <source>
        <dbReference type="SAM" id="MobiDB-lite"/>
    </source>
</evidence>
<keyword evidence="4" id="KW-1185">Reference proteome</keyword>
<feature type="compositionally biased region" description="Polar residues" evidence="1">
    <location>
        <begin position="343"/>
        <end position="362"/>
    </location>
</feature>
<feature type="region of interest" description="Disordered" evidence="1">
    <location>
        <begin position="765"/>
        <end position="786"/>
    </location>
</feature>
<dbReference type="Pfam" id="PF03909">
    <property type="entry name" value="BSD"/>
    <property type="match status" value="1"/>
</dbReference>
<dbReference type="OrthoDB" id="1911032at2759"/>
<feature type="region of interest" description="Disordered" evidence="1">
    <location>
        <begin position="854"/>
        <end position="936"/>
    </location>
</feature>
<dbReference type="InterPro" id="IPR040378">
    <property type="entry name" value="BASL"/>
</dbReference>